<dbReference type="InterPro" id="IPR011050">
    <property type="entry name" value="Pectin_lyase_fold/virulence"/>
</dbReference>
<keyword evidence="5" id="KW-0134">Cell wall</keyword>
<dbReference type="GO" id="GO:0042545">
    <property type="term" value="P:cell wall modification"/>
    <property type="evidence" value="ECO:0007669"/>
    <property type="project" value="InterPro"/>
</dbReference>
<accession>A0A151R8D4</accession>
<reference evidence="10" key="1">
    <citation type="journal article" date="2012" name="Nat. Biotechnol.">
        <title>Draft genome sequence of pigeonpea (Cajanus cajan), an orphan legume crop of resource-poor farmers.</title>
        <authorList>
            <person name="Varshney R.K."/>
            <person name="Chen W."/>
            <person name="Li Y."/>
            <person name="Bharti A.K."/>
            <person name="Saxena R.K."/>
            <person name="Schlueter J.A."/>
            <person name="Donoghue M.T."/>
            <person name="Azam S."/>
            <person name="Fan G."/>
            <person name="Whaley A.M."/>
            <person name="Farmer A.D."/>
            <person name="Sheridan J."/>
            <person name="Iwata A."/>
            <person name="Tuteja R."/>
            <person name="Penmetsa R.V."/>
            <person name="Wu W."/>
            <person name="Upadhyaya H.D."/>
            <person name="Yang S.P."/>
            <person name="Shah T."/>
            <person name="Saxena K.B."/>
            <person name="Michael T."/>
            <person name="McCombie W.R."/>
            <person name="Yang B."/>
            <person name="Zhang G."/>
            <person name="Yang H."/>
            <person name="Wang J."/>
            <person name="Spillane C."/>
            <person name="Cook D.R."/>
            <person name="May G.D."/>
            <person name="Xu X."/>
            <person name="Jackson S.A."/>
        </authorList>
    </citation>
    <scope>NUCLEOTIDE SEQUENCE [LARGE SCALE GENOMIC DNA]</scope>
</reference>
<evidence type="ECO:0000313" key="11">
    <source>
        <dbReference type="Proteomes" id="UP000075243"/>
    </source>
</evidence>
<dbReference type="Gene3D" id="1.20.140.40">
    <property type="entry name" value="Invertase/pectin methylesterase inhibitor family protein"/>
    <property type="match status" value="1"/>
</dbReference>
<comment type="similarity">
    <text evidence="4">In the C-terminal section; belongs to the pectinesterase family.</text>
</comment>
<evidence type="ECO:0000313" key="10">
    <source>
        <dbReference type="EMBL" id="KYP38811.1"/>
    </source>
</evidence>
<dbReference type="PANTHER" id="PTHR31707">
    <property type="entry name" value="PECTINESTERASE"/>
    <property type="match status" value="1"/>
</dbReference>
<keyword evidence="8" id="KW-0732">Signal</keyword>
<dbReference type="Pfam" id="PF04043">
    <property type="entry name" value="PMEI"/>
    <property type="match status" value="1"/>
</dbReference>
<comment type="pathway">
    <text evidence="2">Glycan metabolism; pectin degradation; 2-dehydro-3-deoxy-D-gluconate from pectin: step 1/5.</text>
</comment>
<dbReference type="EC" id="3.1.1.11" evidence="10"/>
<feature type="domain" description="Pectinesterase inhibitor" evidence="9">
    <location>
        <begin position="18"/>
        <end position="164"/>
    </location>
</feature>
<keyword evidence="5" id="KW-0964">Secreted</keyword>
<name>A0A151R8D4_CAJCA</name>
<keyword evidence="11" id="KW-1185">Reference proteome</keyword>
<evidence type="ECO:0000256" key="8">
    <source>
        <dbReference type="SAM" id="SignalP"/>
    </source>
</evidence>
<dbReference type="Gramene" id="C.cajan_37769.t">
    <property type="protein sequence ID" value="C.cajan_37769.t"/>
    <property type="gene ID" value="C.cajan_37769"/>
</dbReference>
<dbReference type="AlphaFoldDB" id="A0A151R8D4"/>
<dbReference type="GO" id="GO:0045490">
    <property type="term" value="P:pectin catabolic process"/>
    <property type="evidence" value="ECO:0007669"/>
    <property type="project" value="UniProtKB-UniPathway"/>
</dbReference>
<dbReference type="UniPathway" id="UPA00545">
    <property type="reaction ID" value="UER00823"/>
</dbReference>
<keyword evidence="6 10" id="KW-0378">Hydrolase</keyword>
<dbReference type="EMBL" id="KQ483964">
    <property type="protein sequence ID" value="KYP38811.1"/>
    <property type="molecule type" value="Genomic_DNA"/>
</dbReference>
<dbReference type="SMART" id="SM00856">
    <property type="entry name" value="PMEI"/>
    <property type="match status" value="1"/>
</dbReference>
<evidence type="ECO:0000256" key="2">
    <source>
        <dbReference type="ARBA" id="ARBA00005184"/>
    </source>
</evidence>
<evidence type="ECO:0000256" key="4">
    <source>
        <dbReference type="ARBA" id="ARBA00007786"/>
    </source>
</evidence>
<protein>
    <submittedName>
        <fullName evidence="10">Pectinesterase/pectinesterase inhibitor 51</fullName>
        <ecNumber evidence="10">3.1.1.11</ecNumber>
    </submittedName>
</protein>
<dbReference type="Pfam" id="PF01095">
    <property type="entry name" value="Pectinesterase"/>
    <property type="match status" value="1"/>
</dbReference>
<evidence type="ECO:0000256" key="6">
    <source>
        <dbReference type="ARBA" id="ARBA00022801"/>
    </source>
</evidence>
<dbReference type="InterPro" id="IPR000070">
    <property type="entry name" value="Pectinesterase_cat"/>
</dbReference>
<dbReference type="OMA" id="WLPATIN"/>
<comment type="subcellular location">
    <subcellularLocation>
        <location evidence="1">Secreted</location>
        <location evidence="1">Cell wall</location>
    </subcellularLocation>
</comment>
<dbReference type="InterPro" id="IPR006501">
    <property type="entry name" value="Pectinesterase_inhib_dom"/>
</dbReference>
<dbReference type="FunFam" id="2.160.20.10:FF:000001">
    <property type="entry name" value="Pectinesterase"/>
    <property type="match status" value="1"/>
</dbReference>
<sequence>MTSLIFLSLLLLLHVSPKASADLHEACNATRSPLQCHSSLSPHLPPNPTPLEIIHSAISLSNDHLANARSNLRTISLASSANLTRSTAVKTCLQVLRYSHHRNVLAARALPTKHARAWLSAALAYQYGCSSGLKYVNAIETVFAAQTMTLLDSLVNITSNALNMLVSYHRFGNDTAAWSPPLTERDGFWEPPVAEGFAPGPAAPATLTPDVTVCKRKDDGCYESVQDAVNAAPNNSDKRFVIYIKEGVYTERVRVPLRKRNVVFLGDGMGKTVITGSANVGQPGITTYNSATVGVAGDGFVAKNLTIQNTAGPNAHQAVAFRSDSDLSVIENCEFIGNQDTLYAHSLRQFYKSCRILGNVDFIFGNSASIFQDCEILVRPRQEEPQKGENNAVTAHGRTDPAQSTGFVFNNCTINGTEEYMTLYNSKPQVHINYLGRPWKEYSRTVFIHSFLGALITPQGWMPWSGDFALKTLYYGEFENSGPGSNPTQRVPWSNQVPAEHVSSYSAQSFIQGDDWNRHLSY</sequence>
<proteinExistence type="inferred from homology"/>
<dbReference type="STRING" id="3821.A0A151R8D4"/>
<dbReference type="CDD" id="cd15798">
    <property type="entry name" value="PMEI-like_3"/>
    <property type="match status" value="1"/>
</dbReference>
<keyword evidence="7" id="KW-0063">Aspartyl esterase</keyword>
<comment type="similarity">
    <text evidence="3">In the N-terminal section; belongs to the PMEI family.</text>
</comment>
<evidence type="ECO:0000259" key="9">
    <source>
        <dbReference type="SMART" id="SM00856"/>
    </source>
</evidence>
<evidence type="ECO:0000256" key="7">
    <source>
        <dbReference type="ARBA" id="ARBA00023085"/>
    </source>
</evidence>
<dbReference type="SUPFAM" id="SSF101148">
    <property type="entry name" value="Plant invertase/pectin methylesterase inhibitor"/>
    <property type="match status" value="1"/>
</dbReference>
<dbReference type="GO" id="GO:0004857">
    <property type="term" value="F:enzyme inhibitor activity"/>
    <property type="evidence" value="ECO:0007669"/>
    <property type="project" value="InterPro"/>
</dbReference>
<dbReference type="GO" id="GO:0030599">
    <property type="term" value="F:pectinesterase activity"/>
    <property type="evidence" value="ECO:0007669"/>
    <property type="project" value="UniProtKB-EC"/>
</dbReference>
<evidence type="ECO:0000256" key="5">
    <source>
        <dbReference type="ARBA" id="ARBA00022512"/>
    </source>
</evidence>
<feature type="signal peptide" evidence="8">
    <location>
        <begin position="1"/>
        <end position="21"/>
    </location>
</feature>
<dbReference type="SUPFAM" id="SSF51126">
    <property type="entry name" value="Pectin lyase-like"/>
    <property type="match status" value="1"/>
</dbReference>
<gene>
    <name evidence="10" type="ORF">KK1_039913</name>
</gene>
<dbReference type="InterPro" id="IPR012334">
    <property type="entry name" value="Pectin_lyas_fold"/>
</dbReference>
<dbReference type="Gene3D" id="2.160.20.10">
    <property type="entry name" value="Single-stranded right-handed beta-helix, Pectin lyase-like"/>
    <property type="match status" value="1"/>
</dbReference>
<feature type="chain" id="PRO_5011112410" evidence="8">
    <location>
        <begin position="22"/>
        <end position="522"/>
    </location>
</feature>
<dbReference type="InterPro" id="IPR035513">
    <property type="entry name" value="Invertase/methylesterase_inhib"/>
</dbReference>
<organism evidence="10 11">
    <name type="scientific">Cajanus cajan</name>
    <name type="common">Pigeon pea</name>
    <name type="synonym">Cajanus indicus</name>
    <dbReference type="NCBI Taxonomy" id="3821"/>
    <lineage>
        <taxon>Eukaryota</taxon>
        <taxon>Viridiplantae</taxon>
        <taxon>Streptophyta</taxon>
        <taxon>Embryophyta</taxon>
        <taxon>Tracheophyta</taxon>
        <taxon>Spermatophyta</taxon>
        <taxon>Magnoliopsida</taxon>
        <taxon>eudicotyledons</taxon>
        <taxon>Gunneridae</taxon>
        <taxon>Pentapetalae</taxon>
        <taxon>rosids</taxon>
        <taxon>fabids</taxon>
        <taxon>Fabales</taxon>
        <taxon>Fabaceae</taxon>
        <taxon>Papilionoideae</taxon>
        <taxon>50 kb inversion clade</taxon>
        <taxon>NPAAA clade</taxon>
        <taxon>indigoferoid/millettioid clade</taxon>
        <taxon>Phaseoleae</taxon>
        <taxon>Cajanus</taxon>
    </lineage>
</organism>
<dbReference type="Proteomes" id="UP000075243">
    <property type="component" value="Unassembled WGS sequence"/>
</dbReference>
<evidence type="ECO:0000256" key="3">
    <source>
        <dbReference type="ARBA" id="ARBA00006027"/>
    </source>
</evidence>
<evidence type="ECO:0000256" key="1">
    <source>
        <dbReference type="ARBA" id="ARBA00004191"/>
    </source>
</evidence>